<dbReference type="Gene3D" id="3.40.50.2300">
    <property type="match status" value="2"/>
</dbReference>
<evidence type="ECO:0000313" key="6">
    <source>
        <dbReference type="Proteomes" id="UP000002730"/>
    </source>
</evidence>
<dbReference type="CDD" id="cd19975">
    <property type="entry name" value="PBP1_CcpA-like"/>
    <property type="match status" value="1"/>
</dbReference>
<dbReference type="eggNOG" id="COG1609">
    <property type="taxonomic scope" value="Bacteria"/>
</dbReference>
<evidence type="ECO:0000259" key="4">
    <source>
        <dbReference type="PROSITE" id="PS50932"/>
    </source>
</evidence>
<dbReference type="AlphaFoldDB" id="D9SQ67"/>
<dbReference type="PRINTS" id="PR00036">
    <property type="entry name" value="HTHLACI"/>
</dbReference>
<proteinExistence type="predicted"/>
<evidence type="ECO:0000256" key="1">
    <source>
        <dbReference type="ARBA" id="ARBA00023015"/>
    </source>
</evidence>
<dbReference type="PROSITE" id="PS50932">
    <property type="entry name" value="HTH_LACI_2"/>
    <property type="match status" value="1"/>
</dbReference>
<dbReference type="HOGENOM" id="CLU_037628_6_0_9"/>
<dbReference type="Pfam" id="PF00532">
    <property type="entry name" value="Peripla_BP_1"/>
    <property type="match status" value="1"/>
</dbReference>
<evidence type="ECO:0000256" key="3">
    <source>
        <dbReference type="ARBA" id="ARBA00023163"/>
    </source>
</evidence>
<protein>
    <submittedName>
        <fullName evidence="5">Transcriptional regulator, LacI family</fullName>
    </submittedName>
</protein>
<feature type="domain" description="HTH lacI-type" evidence="4">
    <location>
        <begin position="3"/>
        <end position="57"/>
    </location>
</feature>
<dbReference type="InterPro" id="IPR010982">
    <property type="entry name" value="Lambda_DNA-bd_dom_sf"/>
</dbReference>
<dbReference type="InterPro" id="IPR001761">
    <property type="entry name" value="Peripla_BP/Lac1_sug-bd_dom"/>
</dbReference>
<reference evidence="5 6" key="1">
    <citation type="submission" date="2010-08" db="EMBL/GenBank/DDBJ databases">
        <title>Complete sequence of Clostridium cellulovorans 743B.</title>
        <authorList>
            <consortium name="US DOE Joint Genome Institute"/>
            <person name="Lucas S."/>
            <person name="Copeland A."/>
            <person name="Lapidus A."/>
            <person name="Cheng J.-F."/>
            <person name="Bruce D."/>
            <person name="Goodwin L."/>
            <person name="Pitluck S."/>
            <person name="Chertkov O."/>
            <person name="Detter J.C."/>
            <person name="Han C."/>
            <person name="Tapia R."/>
            <person name="Land M."/>
            <person name="Hauser L."/>
            <person name="Chang Y.-J."/>
            <person name="Jeffries C."/>
            <person name="Kyrpides N."/>
            <person name="Ivanova N."/>
            <person name="Mikhailova N."/>
            <person name="Hemme C.L."/>
            <person name="Woyke T."/>
        </authorList>
    </citation>
    <scope>NUCLEOTIDE SEQUENCE [LARGE SCALE GENOMIC DNA]</scope>
    <source>
        <strain evidence="6">ATCC 35296 / DSM 3052 / OCM 3 / 743B</strain>
    </source>
</reference>
<sequence>MAASIKDVAREAGVSIATVSRVLNDVDVVNDETKKKVMDAIKKLGYRPNIVARSLKTQKTKTIGIVIPDISSAFYPEIVRGAEDVANIYNYNIILCNTDLDSEKEKEYLRVLKEKMVDGIIYMSNSLADEILELTRELDLPTVLVETTDLNKTFPSVTIDNIKAAYDATSYLIKKGNKNIAYFGPPRNIINASASRYKGYEEALVDNGLAINENLVVAGGLKAKDAENYIEKLEENNALKDVDAIFCSTDELAMGVINNLRERGINVPKDVDIVSFDNTYTSSIFYPKLTTINQPTYDMGSVGMRMLIKIINKKPIDVTQYVLPYELIERDSCK</sequence>
<dbReference type="RefSeq" id="WP_010075099.1">
    <property type="nucleotide sequence ID" value="NC_014393.1"/>
</dbReference>
<keyword evidence="1" id="KW-0805">Transcription regulation</keyword>
<dbReference type="GO" id="GO:0000976">
    <property type="term" value="F:transcription cis-regulatory region binding"/>
    <property type="evidence" value="ECO:0007669"/>
    <property type="project" value="TreeGrafter"/>
</dbReference>
<organism evidence="5 6">
    <name type="scientific">Clostridium cellulovorans (strain ATCC 35296 / DSM 3052 / OCM 3 / 743B)</name>
    <dbReference type="NCBI Taxonomy" id="573061"/>
    <lineage>
        <taxon>Bacteria</taxon>
        <taxon>Bacillati</taxon>
        <taxon>Bacillota</taxon>
        <taxon>Clostridia</taxon>
        <taxon>Eubacteriales</taxon>
        <taxon>Clostridiaceae</taxon>
        <taxon>Clostridium</taxon>
    </lineage>
</organism>
<dbReference type="InterPro" id="IPR000843">
    <property type="entry name" value="HTH_LacI"/>
</dbReference>
<dbReference type="Proteomes" id="UP000002730">
    <property type="component" value="Chromosome"/>
</dbReference>
<dbReference type="SUPFAM" id="SSF53822">
    <property type="entry name" value="Periplasmic binding protein-like I"/>
    <property type="match status" value="1"/>
</dbReference>
<dbReference type="PROSITE" id="PS00356">
    <property type="entry name" value="HTH_LACI_1"/>
    <property type="match status" value="1"/>
</dbReference>
<dbReference type="KEGG" id="ccb:Clocel_0354"/>
<gene>
    <name evidence="5" type="ordered locus">Clocel_0354</name>
</gene>
<keyword evidence="3" id="KW-0804">Transcription</keyword>
<keyword evidence="6" id="KW-1185">Reference proteome</keyword>
<accession>D9SQ67</accession>
<dbReference type="CDD" id="cd01392">
    <property type="entry name" value="HTH_LacI"/>
    <property type="match status" value="1"/>
</dbReference>
<dbReference type="FunFam" id="1.10.260.40:FF:000002">
    <property type="entry name" value="HTH-type transcriptional repressor PurR"/>
    <property type="match status" value="1"/>
</dbReference>
<dbReference type="SMART" id="SM00354">
    <property type="entry name" value="HTH_LACI"/>
    <property type="match status" value="1"/>
</dbReference>
<dbReference type="Gene3D" id="1.10.260.40">
    <property type="entry name" value="lambda repressor-like DNA-binding domains"/>
    <property type="match status" value="1"/>
</dbReference>
<dbReference type="OrthoDB" id="9784962at2"/>
<dbReference type="PANTHER" id="PTHR30146">
    <property type="entry name" value="LACI-RELATED TRANSCRIPTIONAL REPRESSOR"/>
    <property type="match status" value="1"/>
</dbReference>
<dbReference type="GO" id="GO:0003700">
    <property type="term" value="F:DNA-binding transcription factor activity"/>
    <property type="evidence" value="ECO:0007669"/>
    <property type="project" value="TreeGrafter"/>
</dbReference>
<dbReference type="Pfam" id="PF00356">
    <property type="entry name" value="LacI"/>
    <property type="match status" value="1"/>
</dbReference>
<dbReference type="EMBL" id="CP002160">
    <property type="protein sequence ID" value="ADL50134.1"/>
    <property type="molecule type" value="Genomic_DNA"/>
</dbReference>
<dbReference type="PANTHER" id="PTHR30146:SF149">
    <property type="entry name" value="HTH-TYPE TRANSCRIPTIONAL REGULATOR EBGR"/>
    <property type="match status" value="1"/>
</dbReference>
<dbReference type="InterPro" id="IPR028082">
    <property type="entry name" value="Peripla_BP_I"/>
</dbReference>
<dbReference type="STRING" id="573061.Clocel_0354"/>
<name>D9SQ67_CLOC7</name>
<evidence type="ECO:0000313" key="5">
    <source>
        <dbReference type="EMBL" id="ADL50134.1"/>
    </source>
</evidence>
<keyword evidence="2" id="KW-0238">DNA-binding</keyword>
<dbReference type="SUPFAM" id="SSF47413">
    <property type="entry name" value="lambda repressor-like DNA-binding domains"/>
    <property type="match status" value="1"/>
</dbReference>
<evidence type="ECO:0000256" key="2">
    <source>
        <dbReference type="ARBA" id="ARBA00023125"/>
    </source>
</evidence>